<evidence type="ECO:0000259" key="12">
    <source>
        <dbReference type="PROSITE" id="PS51194"/>
    </source>
</evidence>
<dbReference type="EMBL" id="CP016094">
    <property type="protein sequence ID" value="AOS43722.1"/>
    <property type="molecule type" value="Genomic_DNA"/>
</dbReference>
<dbReference type="Pfam" id="PF01043">
    <property type="entry name" value="SecA_PP_bind"/>
    <property type="match status" value="1"/>
</dbReference>
<dbReference type="GO" id="GO:0005886">
    <property type="term" value="C:plasma membrane"/>
    <property type="evidence" value="ECO:0007669"/>
    <property type="project" value="UniProtKB-SubCell"/>
</dbReference>
<dbReference type="EC" id="7.4.2.8" evidence="10"/>
<dbReference type="HAMAP" id="MF_01382">
    <property type="entry name" value="SecA"/>
    <property type="match status" value="1"/>
</dbReference>
<evidence type="ECO:0000256" key="7">
    <source>
        <dbReference type="ARBA" id="ARBA00022967"/>
    </source>
</evidence>
<name>A0A1D8AS74_9BACT</name>
<dbReference type="GO" id="GO:0005737">
    <property type="term" value="C:cytoplasm"/>
    <property type="evidence" value="ECO:0007669"/>
    <property type="project" value="UniProtKB-SubCell"/>
</dbReference>
<dbReference type="KEGG" id="obg:Verru16b_00777"/>
<feature type="binding site" evidence="10">
    <location>
        <position position="110"/>
    </location>
    <ligand>
        <name>ATP</name>
        <dbReference type="ChEBI" id="CHEBI:30616"/>
    </ligand>
</feature>
<gene>
    <name evidence="10" type="primary">secA</name>
    <name evidence="14" type="ORF">Verru16b_00777</name>
</gene>
<feature type="binding site" evidence="10">
    <location>
        <position position="541"/>
    </location>
    <ligand>
        <name>ATP</name>
        <dbReference type="ChEBI" id="CHEBI:30616"/>
    </ligand>
</feature>
<dbReference type="PATRIC" id="fig|1838286.3.peg.785"/>
<dbReference type="Pfam" id="PF21090">
    <property type="entry name" value="P-loop_SecA"/>
    <property type="match status" value="1"/>
</dbReference>
<dbReference type="SUPFAM" id="SSF81767">
    <property type="entry name" value="Pre-protein crosslinking domain of SecA"/>
    <property type="match status" value="1"/>
</dbReference>
<dbReference type="FunFam" id="3.40.50.300:FF:000429">
    <property type="entry name" value="Preprotein translocase subunit SecA"/>
    <property type="match status" value="1"/>
</dbReference>
<keyword evidence="1 10" id="KW-0813">Transport</keyword>
<evidence type="ECO:0000256" key="2">
    <source>
        <dbReference type="ARBA" id="ARBA00022475"/>
    </source>
</evidence>
<dbReference type="Proteomes" id="UP000095228">
    <property type="component" value="Chromosome"/>
</dbReference>
<dbReference type="InterPro" id="IPR001650">
    <property type="entry name" value="Helicase_C-like"/>
</dbReference>
<dbReference type="PROSITE" id="PS51194">
    <property type="entry name" value="HELICASE_CTER"/>
    <property type="match status" value="1"/>
</dbReference>
<comment type="catalytic activity">
    <reaction evidence="10">
        <text>ATP + H2O + cellular proteinSide 1 = ADP + phosphate + cellular proteinSide 2.</text>
        <dbReference type="EC" id="7.4.2.8"/>
    </reaction>
</comment>
<dbReference type="GO" id="GO:0065002">
    <property type="term" value="P:intracellular protein transmembrane transport"/>
    <property type="evidence" value="ECO:0007669"/>
    <property type="project" value="UniProtKB-UniRule"/>
</dbReference>
<feature type="domain" description="Helicase C-terminal" evidence="12">
    <location>
        <begin position="466"/>
        <end position="623"/>
    </location>
</feature>
<dbReference type="STRING" id="1838286.Verru16b_00777"/>
<dbReference type="PANTHER" id="PTHR30612:SF0">
    <property type="entry name" value="CHLOROPLAST PROTEIN-TRANSPORTING ATPASE"/>
    <property type="match status" value="1"/>
</dbReference>
<dbReference type="CDD" id="cd17928">
    <property type="entry name" value="DEXDc_SecA"/>
    <property type="match status" value="1"/>
</dbReference>
<dbReference type="RefSeq" id="WP_069961049.1">
    <property type="nucleotide sequence ID" value="NZ_CP016094.1"/>
</dbReference>
<evidence type="ECO:0000256" key="10">
    <source>
        <dbReference type="HAMAP-Rule" id="MF_01382"/>
    </source>
</evidence>
<feature type="binding site" evidence="10">
    <location>
        <begin position="128"/>
        <end position="132"/>
    </location>
    <ligand>
        <name>ATP</name>
        <dbReference type="ChEBI" id="CHEBI:30616"/>
    </ligand>
</feature>
<dbReference type="CDD" id="cd18803">
    <property type="entry name" value="SF2_C_secA"/>
    <property type="match status" value="1"/>
</dbReference>
<evidence type="ECO:0000313" key="14">
    <source>
        <dbReference type="EMBL" id="AOS43722.1"/>
    </source>
</evidence>
<dbReference type="InterPro" id="IPR000185">
    <property type="entry name" value="SecA"/>
</dbReference>
<evidence type="ECO:0000256" key="1">
    <source>
        <dbReference type="ARBA" id="ARBA00022448"/>
    </source>
</evidence>
<organism evidence="14 15">
    <name type="scientific">Lacunisphaera limnophila</name>
    <dbReference type="NCBI Taxonomy" id="1838286"/>
    <lineage>
        <taxon>Bacteria</taxon>
        <taxon>Pseudomonadati</taxon>
        <taxon>Verrucomicrobiota</taxon>
        <taxon>Opitutia</taxon>
        <taxon>Opitutales</taxon>
        <taxon>Opitutaceae</taxon>
        <taxon>Lacunisphaera</taxon>
    </lineage>
</organism>
<evidence type="ECO:0000256" key="8">
    <source>
        <dbReference type="ARBA" id="ARBA00023010"/>
    </source>
</evidence>
<evidence type="ECO:0000256" key="5">
    <source>
        <dbReference type="ARBA" id="ARBA00022840"/>
    </source>
</evidence>
<comment type="subcellular location">
    <subcellularLocation>
        <location evidence="10">Cell membrane</location>
        <topology evidence="10">Peripheral membrane protein</topology>
        <orientation evidence="10">Cytoplasmic side</orientation>
    </subcellularLocation>
    <subcellularLocation>
        <location evidence="10">Cytoplasm</location>
    </subcellularLocation>
    <text evidence="10">Distribution is 50-50.</text>
</comment>
<keyword evidence="7 10" id="KW-1278">Translocase</keyword>
<dbReference type="Pfam" id="PF07517">
    <property type="entry name" value="SecA_DEAD"/>
    <property type="match status" value="1"/>
</dbReference>
<keyword evidence="6 10" id="KW-0653">Protein transport</keyword>
<proteinExistence type="inferred from homology"/>
<dbReference type="InterPro" id="IPR014018">
    <property type="entry name" value="SecA_motor_DEAD"/>
</dbReference>
<dbReference type="GO" id="GO:0008564">
    <property type="term" value="F:protein-exporting ATPase activity"/>
    <property type="evidence" value="ECO:0007669"/>
    <property type="project" value="UniProtKB-EC"/>
</dbReference>
<keyword evidence="4 10" id="KW-0547">Nucleotide-binding</keyword>
<dbReference type="GO" id="GO:0005524">
    <property type="term" value="F:ATP binding"/>
    <property type="evidence" value="ECO:0007669"/>
    <property type="project" value="UniProtKB-UniRule"/>
</dbReference>
<comment type="function">
    <text evidence="10">Part of the Sec protein translocase complex. Interacts with the SecYEG preprotein conducting channel. Has a central role in coupling the hydrolysis of ATP to the transfer of proteins into and across the cell membrane, serving as an ATP-driven molecular motor driving the stepwise translocation of polypeptide chains across the membrane.</text>
</comment>
<dbReference type="InterPro" id="IPR011115">
    <property type="entry name" value="SecA_DEAD"/>
</dbReference>
<protein>
    <recommendedName>
        <fullName evidence="10">Protein translocase subunit SecA</fullName>
        <ecNumber evidence="10">7.4.2.8</ecNumber>
    </recommendedName>
</protein>
<dbReference type="InterPro" id="IPR011130">
    <property type="entry name" value="SecA_preprotein_X-link_dom"/>
</dbReference>
<dbReference type="InterPro" id="IPR036670">
    <property type="entry name" value="SecA_X-link_sf"/>
</dbReference>
<dbReference type="PRINTS" id="PR00906">
    <property type="entry name" value="SECA"/>
</dbReference>
<dbReference type="SMART" id="SM00958">
    <property type="entry name" value="SecA_PP_bind"/>
    <property type="match status" value="1"/>
</dbReference>
<keyword evidence="3 10" id="KW-0963">Cytoplasm</keyword>
<reference evidence="14 15" key="1">
    <citation type="submission" date="2016-06" db="EMBL/GenBank/DDBJ databases">
        <title>Three novel species with peptidoglycan cell walls form the new genus Lacunisphaera gen. nov. in the family Opitutaceae of the verrucomicrobial subdivision 4.</title>
        <authorList>
            <person name="Rast P."/>
            <person name="Gloeckner I."/>
            <person name="Jogler M."/>
            <person name="Boedeker C."/>
            <person name="Jeske O."/>
            <person name="Wiegand S."/>
            <person name="Reinhardt R."/>
            <person name="Schumann P."/>
            <person name="Rohde M."/>
            <person name="Spring S."/>
            <person name="Gloeckner F.O."/>
            <person name="Jogler C."/>
        </authorList>
    </citation>
    <scope>NUCLEOTIDE SEQUENCE [LARGE SCALE GENOMIC DNA]</scope>
    <source>
        <strain evidence="14 15">IG16b</strain>
    </source>
</reference>
<dbReference type="PANTHER" id="PTHR30612">
    <property type="entry name" value="SECA INNER MEMBRANE COMPONENT OF SEC PROTEIN SECRETION SYSTEM"/>
    <property type="match status" value="1"/>
</dbReference>
<comment type="subunit">
    <text evidence="10">Monomer and homodimer. Part of the essential Sec protein translocation apparatus which comprises SecA, SecYEG and auxiliary proteins SecDF. Other proteins may also be involved.</text>
</comment>
<dbReference type="Gene3D" id="3.40.50.300">
    <property type="entry name" value="P-loop containing nucleotide triphosphate hydrolases"/>
    <property type="match status" value="2"/>
</dbReference>
<keyword evidence="2 10" id="KW-1003">Cell membrane</keyword>
<evidence type="ECO:0000259" key="13">
    <source>
        <dbReference type="PROSITE" id="PS51196"/>
    </source>
</evidence>
<keyword evidence="8 10" id="KW-0811">Translocation</keyword>
<evidence type="ECO:0000313" key="15">
    <source>
        <dbReference type="Proteomes" id="UP000095228"/>
    </source>
</evidence>
<dbReference type="SUPFAM" id="SSF52540">
    <property type="entry name" value="P-loop containing nucleoside triphosphate hydrolases"/>
    <property type="match status" value="2"/>
</dbReference>
<dbReference type="Gene3D" id="3.90.1440.10">
    <property type="entry name" value="SecA, preprotein cross-linking domain"/>
    <property type="match status" value="1"/>
</dbReference>
<evidence type="ECO:0000256" key="6">
    <source>
        <dbReference type="ARBA" id="ARBA00022927"/>
    </source>
</evidence>
<keyword evidence="9 10" id="KW-0472">Membrane</keyword>
<keyword evidence="15" id="KW-1185">Reference proteome</keyword>
<dbReference type="AlphaFoldDB" id="A0A1D8AS74"/>
<evidence type="ECO:0000259" key="11">
    <source>
        <dbReference type="PROSITE" id="PS51192"/>
    </source>
</evidence>
<dbReference type="InterPro" id="IPR027417">
    <property type="entry name" value="P-loop_NTPase"/>
</dbReference>
<dbReference type="OrthoDB" id="9805579at2"/>
<feature type="domain" description="Helicase ATP-binding" evidence="11">
    <location>
        <begin position="112"/>
        <end position="270"/>
    </location>
</feature>
<comment type="similarity">
    <text evidence="10">Belongs to the SecA family.</text>
</comment>
<sequence>MTPTAEHVRTRVMPPPPLHEGADAWVHQGIGWWRRRQYARPDFAALAARLHAEHATLASLPDKTLDERLESHRRQVRRHRHDCLAQATAALPIVAEAARRELGLDPYPAQFQGALALLHGTLAEMATGEGKTLTIALAAAPLGWTQLPVHILTANDYLARRDAANLARFYARCGLDSGRVLAPMAPPERAENYAAGIVYTTGKELLADFLRDRLLLGPWQDAARRVARRHFGASLPASVGRTVLRGLHHVIVDEADNLLIDEAVTPLIISRESENPALVEAVQAAHRLAAALAEGSDYKVDERRRQVELTEAGLDRLAREAGSTGSALLEHRHWRRELVETALKARHFYHRDKQYVVADGTVVIVDEFTGRLMPGRQWKQGLHQAVEAKEGVPVTQPSESIAQLSYQSFFRLLPRVSGITGTARECAREIWAVHRRPFCVIPRHRPGRFRPEATRVFARAAGKWDAVVAAIAECHATGRPVLVGTRNIAASEELAQRLRERAIPFHLLNANRHQEEAMIVERAGERGSVTLATNMAGRGTDIRLGEESAALGGLLVIATEPHRSGRIDRQLFGRAARQGDPGSGQLFLSCEDELLTDFLPVTINRLLRLALAQRWPGARLAGVAACRWAQSRAERAAYRQRLAVFQQDRWIQDNLSAGRPDFSP</sequence>
<accession>A0A1D8AS74</accession>
<dbReference type="GO" id="GO:0006605">
    <property type="term" value="P:protein targeting"/>
    <property type="evidence" value="ECO:0007669"/>
    <property type="project" value="UniProtKB-UniRule"/>
</dbReference>
<dbReference type="SMART" id="SM00957">
    <property type="entry name" value="SecA_DEAD"/>
    <property type="match status" value="1"/>
</dbReference>
<evidence type="ECO:0000256" key="3">
    <source>
        <dbReference type="ARBA" id="ARBA00022490"/>
    </source>
</evidence>
<dbReference type="InterPro" id="IPR014001">
    <property type="entry name" value="Helicase_ATP-bd"/>
</dbReference>
<dbReference type="PROSITE" id="PS51192">
    <property type="entry name" value="HELICASE_ATP_BIND_1"/>
    <property type="match status" value="1"/>
</dbReference>
<evidence type="ECO:0000256" key="4">
    <source>
        <dbReference type="ARBA" id="ARBA00022741"/>
    </source>
</evidence>
<feature type="domain" description="SecA family profile" evidence="13">
    <location>
        <begin position="25"/>
        <end position="619"/>
    </location>
</feature>
<dbReference type="InterPro" id="IPR044722">
    <property type="entry name" value="SecA_SF2_C"/>
</dbReference>
<dbReference type="PROSITE" id="PS51196">
    <property type="entry name" value="SECA_MOTOR_DEAD"/>
    <property type="match status" value="1"/>
</dbReference>
<dbReference type="GO" id="GO:0017038">
    <property type="term" value="P:protein import"/>
    <property type="evidence" value="ECO:0007669"/>
    <property type="project" value="InterPro"/>
</dbReference>
<evidence type="ECO:0000256" key="9">
    <source>
        <dbReference type="ARBA" id="ARBA00023136"/>
    </source>
</evidence>
<keyword evidence="5 10" id="KW-0067">ATP-binding</keyword>